<feature type="region of interest" description="Disordered" evidence="1">
    <location>
        <begin position="93"/>
        <end position="154"/>
    </location>
</feature>
<dbReference type="GeneID" id="40322032"/>
<feature type="transmembrane region" description="Helical" evidence="2">
    <location>
        <begin position="434"/>
        <end position="451"/>
    </location>
</feature>
<dbReference type="OrthoDB" id="266828at2759"/>
<evidence type="ECO:0000313" key="5">
    <source>
        <dbReference type="Proteomes" id="UP000284403"/>
    </source>
</evidence>
<name>A0A3R7LS61_9TRYP</name>
<evidence type="ECO:0000256" key="2">
    <source>
        <dbReference type="SAM" id="Phobius"/>
    </source>
</evidence>
<feature type="signal peptide" evidence="3">
    <location>
        <begin position="1"/>
        <end position="22"/>
    </location>
</feature>
<accession>A0A3R7LS61</accession>
<protein>
    <submittedName>
        <fullName evidence="4">Uncharacterized protein</fullName>
    </submittedName>
</protein>
<feature type="transmembrane region" description="Helical" evidence="2">
    <location>
        <begin position="363"/>
        <end position="387"/>
    </location>
</feature>
<dbReference type="RefSeq" id="XP_029224628.1">
    <property type="nucleotide sequence ID" value="XM_029375270.1"/>
</dbReference>
<feature type="transmembrane region" description="Helical" evidence="2">
    <location>
        <begin position="331"/>
        <end position="357"/>
    </location>
</feature>
<keyword evidence="3" id="KW-0732">Signal</keyword>
<reference evidence="4 5" key="1">
    <citation type="journal article" date="2018" name="BMC Genomics">
        <title>Genomic comparison of Trypanosoma conorhini and Trypanosoma rangeli to Trypanosoma cruzi strains of high and low virulence.</title>
        <authorList>
            <person name="Bradwell K.R."/>
            <person name="Koparde V.N."/>
            <person name="Matveyev A.V."/>
            <person name="Serrano M.G."/>
            <person name="Alves J.M."/>
            <person name="Parikh H."/>
            <person name="Huang B."/>
            <person name="Lee V."/>
            <person name="Espinosa-Alvarez O."/>
            <person name="Ortiz P.A."/>
            <person name="Costa-Martins A.G."/>
            <person name="Teixeira M.M."/>
            <person name="Buck G.A."/>
        </authorList>
    </citation>
    <scope>NUCLEOTIDE SEQUENCE [LARGE SCALE GENOMIC DNA]</scope>
    <source>
        <strain evidence="4 5">025E</strain>
    </source>
</reference>
<sequence>MSAADVGIFLCCLTSIACKARAFTLTQTAGNATLGVTAAEAEHHLAQAVPSSPPRPSSTPPFAAAAVRGAAAAAPAPVMGAAPQVHTSVGVEFRSGAPQSPGYDYSLPPREDEAAGAATEGAEVYHRADDDDNDDDDGDDDNNNNSDDDAGDARGGEDLIVRVFSLPLTQRIMMGVNWLSVISNCLTYFLRPSQVLYAFLLCSSDMMLYVVTGSMVGGRRRRRSASTRSLGPTPATYAAPAPASVALEFGEEGCHSPAWAERCAAARQQVLPRRAPIFFAKYATGAYGEAGVIPSHASTGTEFDPSVEPGAGQRKSRKTFRYVPRLINQRSLFIVALNMALLFALVIFHLHHLFFWVGTVTGYLASCGTLYVLGCEVGVLLQMCGWLRLRRSARSSSSPSSLPPVALAAALSSVDLRSASLPPAGVMVHRRLRVLYVTHLVFSFACSAFYFSMLLEEGAALYSTHLEFMRWYVGTVGLGLLDLARLLLFGAILWLGAGREGKNRRRRPHGVGETASVRSG</sequence>
<feature type="compositionally biased region" description="Acidic residues" evidence="1">
    <location>
        <begin position="130"/>
        <end position="150"/>
    </location>
</feature>
<dbReference type="AlphaFoldDB" id="A0A3R7LS61"/>
<keyword evidence="2" id="KW-1133">Transmembrane helix</keyword>
<feature type="chain" id="PRO_5018596550" evidence="3">
    <location>
        <begin position="23"/>
        <end position="520"/>
    </location>
</feature>
<proteinExistence type="predicted"/>
<evidence type="ECO:0000313" key="4">
    <source>
        <dbReference type="EMBL" id="RNF02311.1"/>
    </source>
</evidence>
<evidence type="ECO:0000256" key="1">
    <source>
        <dbReference type="SAM" id="MobiDB-lite"/>
    </source>
</evidence>
<feature type="transmembrane region" description="Helical" evidence="2">
    <location>
        <begin position="195"/>
        <end position="218"/>
    </location>
</feature>
<dbReference type="EMBL" id="MKKU01000779">
    <property type="protein sequence ID" value="RNF02311.1"/>
    <property type="molecule type" value="Genomic_DNA"/>
</dbReference>
<evidence type="ECO:0000256" key="3">
    <source>
        <dbReference type="SAM" id="SignalP"/>
    </source>
</evidence>
<gene>
    <name evidence="4" type="ORF">Tco025E_08421</name>
</gene>
<keyword evidence="5" id="KW-1185">Reference proteome</keyword>
<comment type="caution">
    <text evidence="4">The sequence shown here is derived from an EMBL/GenBank/DDBJ whole genome shotgun (WGS) entry which is preliminary data.</text>
</comment>
<keyword evidence="2" id="KW-0472">Membrane</keyword>
<feature type="transmembrane region" description="Helical" evidence="2">
    <location>
        <begin position="471"/>
        <end position="497"/>
    </location>
</feature>
<organism evidence="4 5">
    <name type="scientific">Trypanosoma conorhini</name>
    <dbReference type="NCBI Taxonomy" id="83891"/>
    <lineage>
        <taxon>Eukaryota</taxon>
        <taxon>Discoba</taxon>
        <taxon>Euglenozoa</taxon>
        <taxon>Kinetoplastea</taxon>
        <taxon>Metakinetoplastina</taxon>
        <taxon>Trypanosomatida</taxon>
        <taxon>Trypanosomatidae</taxon>
        <taxon>Trypanosoma</taxon>
    </lineage>
</organism>
<dbReference type="Proteomes" id="UP000284403">
    <property type="component" value="Unassembled WGS sequence"/>
</dbReference>
<keyword evidence="2" id="KW-0812">Transmembrane</keyword>